<feature type="transmembrane region" description="Helical" evidence="7">
    <location>
        <begin position="445"/>
        <end position="466"/>
    </location>
</feature>
<keyword evidence="3 7" id="KW-1133">Transmembrane helix</keyword>
<comment type="similarity">
    <text evidence="6">Belongs to the dispatched family.</text>
</comment>
<dbReference type="InterPro" id="IPR000731">
    <property type="entry name" value="SSD"/>
</dbReference>
<feature type="transmembrane region" description="Helical" evidence="7">
    <location>
        <begin position="562"/>
        <end position="582"/>
    </location>
</feature>
<dbReference type="InterPro" id="IPR052081">
    <property type="entry name" value="Dispatched_Hh_regulator"/>
</dbReference>
<evidence type="ECO:0000256" key="3">
    <source>
        <dbReference type="ARBA" id="ARBA00022989"/>
    </source>
</evidence>
<dbReference type="RefSeq" id="XP_018325647.1">
    <property type="nucleotide sequence ID" value="XM_018470145.1"/>
</dbReference>
<feature type="domain" description="SSD" evidence="8">
    <location>
        <begin position="372"/>
        <end position="503"/>
    </location>
</feature>
<feature type="transmembrane region" description="Helical" evidence="7">
    <location>
        <begin position="348"/>
        <end position="367"/>
    </location>
</feature>
<feature type="transmembrane region" description="Helical" evidence="7">
    <location>
        <begin position="887"/>
        <end position="905"/>
    </location>
</feature>
<evidence type="ECO:0000259" key="8">
    <source>
        <dbReference type="PROSITE" id="PS50156"/>
    </source>
</evidence>
<dbReference type="PANTHER" id="PTHR45951">
    <property type="entry name" value="PROTEIN DISPATCHED-RELATED"/>
    <property type="match status" value="1"/>
</dbReference>
<dbReference type="Proteomes" id="UP000192223">
    <property type="component" value="Unplaced"/>
</dbReference>
<comment type="subcellular location">
    <subcellularLocation>
        <location evidence="1">Membrane</location>
        <topology evidence="1">Multi-pass membrane protein</topology>
    </subcellularLocation>
</comment>
<evidence type="ECO:0000256" key="7">
    <source>
        <dbReference type="SAM" id="Phobius"/>
    </source>
</evidence>
<feature type="transmembrane region" description="Helical" evidence="7">
    <location>
        <begin position="372"/>
        <end position="392"/>
    </location>
</feature>
<sequence length="1074" mass="122298">MNLSWISQIIVRHPYVLLLAITVFSGTCLVIPFTLRPIPHFSEPQMGFETRGTVLANRKIAWKNLEQATRPSGPFAVNPNEFFNIRKEKFVKNKKKKVTIMRRGIIIRNISEDNLETTTSNWEALRKIAIRERTTEKSTVVHEHSEDFFCGAPDEGYVHFVVESKDGSDLFSYNSLRTLCRLEHEFIEVPEYKSYCQPSSLKKHSKCCRPWSLGNYIAQLHNRTTCLGITEEDVIKSKLLVKRCSHYFHTLNLAPDCSQKSCFVPAECVQYDAVYNILNYLVSISFHKSDRPHNNLTQTVIFLPVAAVTQNINYFHAIRNMQLTFGTISIVAMDFGIKAALFDEYLVRDIKFITCGTFFILLCIWFYTQSFLITIMTILAIIFSLGISYFLYTIVFRIAFFPFMNLLAVVVALGIGADNVFLFCKVWQSKNQGKNLSYVECMNATFHHAFLSMFITSVTTMAAFLASYLSSIIAIRCFSLFAAMSVMANWILMMTWTPAAVVISERSFSYVQLFTKRLQLPAVVKQCKILTILWSSVKCNWLREFLNDCDQKLASIVIHFRYIWLILFSVIAVASSVIVFYYPKLQLPSTPDFQLFESSNLFETYDMHYKYLFWFRKTEKVPGENFGDYKLPLRFVWGVLPVNNANYLDPTSLGKMELDESFDVSKPESQQWLLQFCRDLRNQPFYEPTPGPLLPNCFIETFMSWMQQRCNDSFEKKSRFPCCEIQKFPYNSSIFDICITKAMSDLYATPTEYFIPGMAGPKFSKDQFPTIKAVVVEYDSNYTYSMSYEHMHNFFTLVETWMIKKLQTAPKEMKGGFFISDLDFYDVQKVLSEGTMAAICVSMGTALGVLLLASLNIFTSLYAIVTITSSIVVTLAVLVALGWKLNILESITISVAIGLAVDYSLHYTVAYKICTEKRNRKLATKFAVLNMAGPSLMAALTTGAAGAFMMPSSILPYIQIGVFLITSMTVSWFFATFFLCSLLAVVGPTNNLGQFSYSSLNFLARPKDKSKKIRQASSASETHELDYLTNKGSRPVSKTLQKSMYTARNSVSRSYTDQSPSATSAITIVMAEDN</sequence>
<dbReference type="Gene3D" id="1.20.1640.10">
    <property type="entry name" value="Multidrug efflux transporter AcrB transmembrane domain"/>
    <property type="match status" value="2"/>
</dbReference>
<feature type="transmembrane region" description="Helical" evidence="7">
    <location>
        <begin position="860"/>
        <end position="881"/>
    </location>
</feature>
<evidence type="ECO:0000256" key="1">
    <source>
        <dbReference type="ARBA" id="ARBA00004141"/>
    </source>
</evidence>
<feature type="transmembrane region" description="Helical" evidence="7">
    <location>
        <begin position="15"/>
        <end position="35"/>
    </location>
</feature>
<evidence type="ECO:0000256" key="2">
    <source>
        <dbReference type="ARBA" id="ARBA00022692"/>
    </source>
</evidence>
<dbReference type="PROSITE" id="PS50156">
    <property type="entry name" value="SSD"/>
    <property type="match status" value="1"/>
</dbReference>
<keyword evidence="5" id="KW-0325">Glycoprotein</keyword>
<keyword evidence="2 7" id="KW-0812">Transmembrane</keyword>
<dbReference type="Pfam" id="PF12349">
    <property type="entry name" value="Sterol-sensing"/>
    <property type="match status" value="1"/>
</dbReference>
<dbReference type="STRING" id="224129.A0A1W4WYQ5"/>
<reference evidence="10" key="1">
    <citation type="submission" date="2025-08" db="UniProtKB">
        <authorList>
            <consortium name="RefSeq"/>
        </authorList>
    </citation>
    <scope>IDENTIFICATION</scope>
    <source>
        <tissue evidence="10">Entire body</tissue>
    </source>
</reference>
<dbReference type="AlphaFoldDB" id="A0A1W4WYQ5"/>
<dbReference type="GO" id="GO:0016020">
    <property type="term" value="C:membrane"/>
    <property type="evidence" value="ECO:0007669"/>
    <property type="project" value="UniProtKB-SubCell"/>
</dbReference>
<dbReference type="OrthoDB" id="193905at2759"/>
<evidence type="ECO:0000313" key="9">
    <source>
        <dbReference type="Proteomes" id="UP000192223"/>
    </source>
</evidence>
<keyword evidence="9" id="KW-1185">Reference proteome</keyword>
<name>A0A1W4WYQ5_AGRPL</name>
<feature type="transmembrane region" description="Helical" evidence="7">
    <location>
        <begin position="926"/>
        <end position="948"/>
    </location>
</feature>
<feature type="transmembrane region" description="Helical" evidence="7">
    <location>
        <begin position="834"/>
        <end position="853"/>
    </location>
</feature>
<dbReference type="GO" id="GO:0022857">
    <property type="term" value="F:transmembrane transporter activity"/>
    <property type="evidence" value="ECO:0007669"/>
    <property type="project" value="TreeGrafter"/>
</dbReference>
<dbReference type="KEGG" id="apln:108737334"/>
<dbReference type="FunCoup" id="A0A1W4WYQ5">
    <property type="interactions" value="201"/>
</dbReference>
<dbReference type="GO" id="GO:0007224">
    <property type="term" value="P:smoothened signaling pathway"/>
    <property type="evidence" value="ECO:0007669"/>
    <property type="project" value="TreeGrafter"/>
</dbReference>
<dbReference type="PANTHER" id="PTHR45951:SF3">
    <property type="entry name" value="PROTEIN DISPATCHED"/>
    <property type="match status" value="1"/>
</dbReference>
<proteinExistence type="inferred from homology"/>
<evidence type="ECO:0000256" key="4">
    <source>
        <dbReference type="ARBA" id="ARBA00023136"/>
    </source>
</evidence>
<feature type="transmembrane region" description="Helical" evidence="7">
    <location>
        <begin position="398"/>
        <end position="424"/>
    </location>
</feature>
<feature type="transmembrane region" description="Helical" evidence="7">
    <location>
        <begin position="472"/>
        <end position="492"/>
    </location>
</feature>
<organism evidence="9 10">
    <name type="scientific">Agrilus planipennis</name>
    <name type="common">Emerald ash borer</name>
    <name type="synonym">Agrilus marcopoli</name>
    <dbReference type="NCBI Taxonomy" id="224129"/>
    <lineage>
        <taxon>Eukaryota</taxon>
        <taxon>Metazoa</taxon>
        <taxon>Ecdysozoa</taxon>
        <taxon>Arthropoda</taxon>
        <taxon>Hexapoda</taxon>
        <taxon>Insecta</taxon>
        <taxon>Pterygota</taxon>
        <taxon>Neoptera</taxon>
        <taxon>Endopterygota</taxon>
        <taxon>Coleoptera</taxon>
        <taxon>Polyphaga</taxon>
        <taxon>Elateriformia</taxon>
        <taxon>Buprestoidea</taxon>
        <taxon>Buprestidae</taxon>
        <taxon>Agrilinae</taxon>
        <taxon>Agrilus</taxon>
    </lineage>
</organism>
<evidence type="ECO:0000313" key="10">
    <source>
        <dbReference type="RefSeq" id="XP_018325647.1"/>
    </source>
</evidence>
<feature type="transmembrane region" description="Helical" evidence="7">
    <location>
        <begin position="960"/>
        <end position="986"/>
    </location>
</feature>
<protein>
    <submittedName>
        <fullName evidence="10">Protein dispatched isoform X1</fullName>
    </submittedName>
</protein>
<dbReference type="InterPro" id="IPR053958">
    <property type="entry name" value="HMGCR/SNAP/NPC1-like_SSD"/>
</dbReference>
<dbReference type="InParanoid" id="A0A1W4WYQ5"/>
<evidence type="ECO:0000256" key="6">
    <source>
        <dbReference type="ARBA" id="ARBA00038046"/>
    </source>
</evidence>
<gene>
    <name evidence="10" type="primary">LOC108737334</name>
</gene>
<dbReference type="CTD" id="44274"/>
<evidence type="ECO:0000256" key="5">
    <source>
        <dbReference type="ARBA" id="ARBA00023180"/>
    </source>
</evidence>
<dbReference type="SUPFAM" id="SSF82866">
    <property type="entry name" value="Multidrug efflux transporter AcrB transmembrane domain"/>
    <property type="match status" value="2"/>
</dbReference>
<dbReference type="GeneID" id="108737334"/>
<accession>A0A1W4WYQ5</accession>
<keyword evidence="4 7" id="KW-0472">Membrane</keyword>